<dbReference type="EMBL" id="JACHOU010000022">
    <property type="protein sequence ID" value="MBB6357287.1"/>
    <property type="molecule type" value="Genomic_DNA"/>
</dbReference>
<evidence type="ECO:0000313" key="3">
    <source>
        <dbReference type="Proteomes" id="UP000536262"/>
    </source>
</evidence>
<feature type="transmembrane region" description="Helical" evidence="1">
    <location>
        <begin position="23"/>
        <end position="40"/>
    </location>
</feature>
<organism evidence="2 3">
    <name type="scientific">Aminobacter aganoensis</name>
    <dbReference type="NCBI Taxonomy" id="83264"/>
    <lineage>
        <taxon>Bacteria</taxon>
        <taxon>Pseudomonadati</taxon>
        <taxon>Pseudomonadota</taxon>
        <taxon>Alphaproteobacteria</taxon>
        <taxon>Hyphomicrobiales</taxon>
        <taxon>Phyllobacteriaceae</taxon>
        <taxon>Aminobacter</taxon>
    </lineage>
</organism>
<dbReference type="AlphaFoldDB" id="A0A7X0FCM1"/>
<keyword evidence="1" id="KW-0812">Transmembrane</keyword>
<keyword evidence="1" id="KW-0472">Membrane</keyword>
<reference evidence="2 3" key="1">
    <citation type="submission" date="2020-08" db="EMBL/GenBank/DDBJ databases">
        <title>Genomic Encyclopedia of Type Strains, Phase IV (KMG-IV): sequencing the most valuable type-strain genomes for metagenomic binning, comparative biology and taxonomic classification.</title>
        <authorList>
            <person name="Goeker M."/>
        </authorList>
    </citation>
    <scope>NUCLEOTIDE SEQUENCE [LARGE SCALE GENOMIC DNA]</scope>
    <source>
        <strain evidence="2 3">DSM 7051</strain>
    </source>
</reference>
<dbReference type="Proteomes" id="UP000536262">
    <property type="component" value="Unassembled WGS sequence"/>
</dbReference>
<name>A0A7X0FCM1_9HYPH</name>
<sequence length="94" mass="9962">MDVNGDGVKVSVAPDLRMNRKDLLRVLIVFTLAALSFLLVETGVLATLLAIGGILAIATLVRVILTGEWSDTSWFGKLVQAIAKGLGGRPDEAE</sequence>
<evidence type="ECO:0000256" key="1">
    <source>
        <dbReference type="SAM" id="Phobius"/>
    </source>
</evidence>
<keyword evidence="3" id="KW-1185">Reference proteome</keyword>
<gene>
    <name evidence="2" type="ORF">GGR00_005108</name>
</gene>
<accession>A0A7X0FCM1</accession>
<evidence type="ECO:0000313" key="2">
    <source>
        <dbReference type="EMBL" id="MBB6357287.1"/>
    </source>
</evidence>
<protein>
    <submittedName>
        <fullName evidence="2">Uncharacterized protein</fullName>
    </submittedName>
</protein>
<dbReference type="RefSeq" id="WP_184702018.1">
    <property type="nucleotide sequence ID" value="NZ_BAABEG010000004.1"/>
</dbReference>
<proteinExistence type="predicted"/>
<comment type="caution">
    <text evidence="2">The sequence shown here is derived from an EMBL/GenBank/DDBJ whole genome shotgun (WGS) entry which is preliminary data.</text>
</comment>
<feature type="transmembrane region" description="Helical" evidence="1">
    <location>
        <begin position="46"/>
        <end position="65"/>
    </location>
</feature>
<keyword evidence="1" id="KW-1133">Transmembrane helix</keyword>